<protein>
    <submittedName>
        <fullName evidence="1">Uncharacterized protein</fullName>
    </submittedName>
</protein>
<proteinExistence type="predicted"/>
<dbReference type="InterPro" id="IPR036291">
    <property type="entry name" value="NAD(P)-bd_dom_sf"/>
</dbReference>
<dbReference type="EMBL" id="PXYT01000049">
    <property type="protein sequence ID" value="PSR25859.1"/>
    <property type="molecule type" value="Genomic_DNA"/>
</dbReference>
<sequence>MNAIARGFFLTEQNKRLLIHEDDSWMKRTQDILKHTPAKRLGTSEGLLGTLMWLLDDEASGFVTAIPVPVDGGSWAYAGM</sequence>
<comment type="caution">
    <text evidence="1">The sequence shown here is derived from an EMBL/GenBank/DDBJ whole genome shotgun (WGS) entry which is preliminary data.</text>
</comment>
<dbReference type="Proteomes" id="UP000242699">
    <property type="component" value="Unassembled WGS sequence"/>
</dbReference>
<dbReference type="SUPFAM" id="SSF51735">
    <property type="entry name" value="NAD(P)-binding Rossmann-fold domains"/>
    <property type="match status" value="1"/>
</dbReference>
<accession>A0A2T2WUD9</accession>
<name>A0A2T2WUD9_9FIRM</name>
<gene>
    <name evidence="1" type="ORF">C7B43_16030</name>
</gene>
<dbReference type="AlphaFoldDB" id="A0A2T2WUD9"/>
<reference evidence="1 2" key="1">
    <citation type="journal article" date="2014" name="BMC Genomics">
        <title>Comparison of environmental and isolate Sulfobacillus genomes reveals diverse carbon, sulfur, nitrogen, and hydrogen metabolisms.</title>
        <authorList>
            <person name="Justice N.B."/>
            <person name="Norman A."/>
            <person name="Brown C.T."/>
            <person name="Singh A."/>
            <person name="Thomas B.C."/>
            <person name="Banfield J.F."/>
        </authorList>
    </citation>
    <scope>NUCLEOTIDE SEQUENCE [LARGE SCALE GENOMIC DNA]</scope>
    <source>
        <strain evidence="1">AMDSBA1</strain>
    </source>
</reference>
<evidence type="ECO:0000313" key="2">
    <source>
        <dbReference type="Proteomes" id="UP000242699"/>
    </source>
</evidence>
<dbReference type="Gene3D" id="3.40.50.720">
    <property type="entry name" value="NAD(P)-binding Rossmann-like Domain"/>
    <property type="match status" value="1"/>
</dbReference>
<evidence type="ECO:0000313" key="1">
    <source>
        <dbReference type="EMBL" id="PSR25859.1"/>
    </source>
</evidence>
<organism evidence="1 2">
    <name type="scientific">Sulfobacillus benefaciens</name>
    <dbReference type="NCBI Taxonomy" id="453960"/>
    <lineage>
        <taxon>Bacteria</taxon>
        <taxon>Bacillati</taxon>
        <taxon>Bacillota</taxon>
        <taxon>Clostridia</taxon>
        <taxon>Eubacteriales</taxon>
        <taxon>Clostridiales Family XVII. Incertae Sedis</taxon>
        <taxon>Sulfobacillus</taxon>
    </lineage>
</organism>